<dbReference type="EMBL" id="LUCM01010464">
    <property type="protein sequence ID" value="KAA0185424.1"/>
    <property type="molecule type" value="Genomic_DNA"/>
</dbReference>
<keyword evidence="2 3" id="KW-0472">Membrane</keyword>
<keyword evidence="2" id="KW-0256">Endoplasmic reticulum</keyword>
<comment type="caution">
    <text evidence="4">The sequence shown here is derived from an EMBL/GenBank/DDBJ whole genome shotgun (WGS) entry which is preliminary data.</text>
</comment>
<proteinExistence type="inferred from homology"/>
<evidence type="ECO:0000313" key="5">
    <source>
        <dbReference type="Proteomes" id="UP000728185"/>
    </source>
</evidence>
<protein>
    <recommendedName>
        <fullName evidence="2">ER membrane protein complex subunit 2</fullName>
    </recommendedName>
</protein>
<keyword evidence="3" id="KW-0812">Transmembrane</keyword>
<keyword evidence="1" id="KW-0802">TPR repeat</keyword>
<dbReference type="Proteomes" id="UP000728185">
    <property type="component" value="Unassembled WGS sequence"/>
</dbReference>
<keyword evidence="5" id="KW-1185">Reference proteome</keyword>
<evidence type="ECO:0000256" key="3">
    <source>
        <dbReference type="SAM" id="Phobius"/>
    </source>
</evidence>
<comment type="function">
    <text evidence="2">Part of the endoplasmic reticulum membrane protein complex (EMC) that enables the energy-independent insertion into endoplasmic reticulum membranes of newly synthesized membrane proteins.</text>
</comment>
<reference evidence="4" key="1">
    <citation type="submission" date="2019-05" db="EMBL/GenBank/DDBJ databases">
        <title>Annotation for the trematode Fasciolopsis buski.</title>
        <authorList>
            <person name="Choi Y.-J."/>
        </authorList>
    </citation>
    <scope>NUCLEOTIDE SEQUENCE</scope>
    <source>
        <strain evidence="4">HT</strain>
        <tissue evidence="4">Whole worm</tissue>
    </source>
</reference>
<comment type="similarity">
    <text evidence="2">Belongs to the EMC2 family.</text>
</comment>
<comment type="subunit">
    <text evidence="2">Component of the ER membrane protein complex (EMC).</text>
</comment>
<evidence type="ECO:0000313" key="4">
    <source>
        <dbReference type="EMBL" id="KAA0185424.1"/>
    </source>
</evidence>
<dbReference type="AlphaFoldDB" id="A0A8E0RM18"/>
<evidence type="ECO:0000256" key="2">
    <source>
        <dbReference type="RuleBase" id="RU367091"/>
    </source>
</evidence>
<keyword evidence="3" id="KW-1133">Transmembrane helix</keyword>
<dbReference type="OrthoDB" id="124397at2759"/>
<organism evidence="4 5">
    <name type="scientific">Fasciolopsis buskii</name>
    <dbReference type="NCBI Taxonomy" id="27845"/>
    <lineage>
        <taxon>Eukaryota</taxon>
        <taxon>Metazoa</taxon>
        <taxon>Spiralia</taxon>
        <taxon>Lophotrochozoa</taxon>
        <taxon>Platyhelminthes</taxon>
        <taxon>Trematoda</taxon>
        <taxon>Digenea</taxon>
        <taxon>Plagiorchiida</taxon>
        <taxon>Echinostomata</taxon>
        <taxon>Echinostomatoidea</taxon>
        <taxon>Fasciolidae</taxon>
        <taxon>Fasciolopsis</taxon>
    </lineage>
</organism>
<dbReference type="PANTHER" id="PTHR12760">
    <property type="entry name" value="TETRATRICOPEPTIDE REPEAT PROTEIN"/>
    <property type="match status" value="1"/>
</dbReference>
<evidence type="ECO:0000256" key="1">
    <source>
        <dbReference type="ARBA" id="ARBA00022803"/>
    </source>
</evidence>
<dbReference type="GO" id="GO:0072546">
    <property type="term" value="C:EMC complex"/>
    <property type="evidence" value="ECO:0007669"/>
    <property type="project" value="UniProtKB-UniRule"/>
</dbReference>
<feature type="transmembrane region" description="Helical" evidence="3">
    <location>
        <begin position="20"/>
        <end position="40"/>
    </location>
</feature>
<dbReference type="InterPro" id="IPR039856">
    <property type="entry name" value="EMC2-like"/>
</dbReference>
<sequence>MVAVSESATRDAQANKPSAVILVILNVSFALLLLTVLSILRSFGRKVAAFVMSGSFPQFLDAPNALTELRKMRETGVRHSQRVVDLWNSSISRQLPTLGHEKWIILEQVFIAALDVSDDDLALVSGDRVYLLGSALKF</sequence>
<name>A0A8E0RM18_9TREM</name>
<comment type="subcellular location">
    <subcellularLocation>
        <location evidence="2">Endoplasmic reticulum membrane</location>
        <topology evidence="2">Peripheral membrane protein</topology>
        <orientation evidence="2">Cytoplasmic side</orientation>
    </subcellularLocation>
</comment>
<accession>A0A8E0RM18</accession>
<gene>
    <name evidence="4" type="ORF">FBUS_01577</name>
</gene>